<evidence type="ECO:0008006" key="4">
    <source>
        <dbReference type="Google" id="ProtNLM"/>
    </source>
</evidence>
<feature type="compositionally biased region" description="Basic and acidic residues" evidence="1">
    <location>
        <begin position="20"/>
        <end position="29"/>
    </location>
</feature>
<protein>
    <recommendedName>
        <fullName evidence="4">PknH-like protein</fullName>
    </recommendedName>
</protein>
<name>A0A318JTK7_9NOCA</name>
<dbReference type="Proteomes" id="UP000247569">
    <property type="component" value="Unassembled WGS sequence"/>
</dbReference>
<feature type="region of interest" description="Disordered" evidence="1">
    <location>
        <begin position="1"/>
        <end position="33"/>
    </location>
</feature>
<evidence type="ECO:0000313" key="2">
    <source>
        <dbReference type="EMBL" id="PXX54565.1"/>
    </source>
</evidence>
<reference evidence="2 3" key="1">
    <citation type="submission" date="2018-05" db="EMBL/GenBank/DDBJ databases">
        <title>Genomic Encyclopedia of Type Strains, Phase IV (KMG-IV): sequencing the most valuable type-strain genomes for metagenomic binning, comparative biology and taxonomic classification.</title>
        <authorList>
            <person name="Goeker M."/>
        </authorList>
    </citation>
    <scope>NUCLEOTIDE SEQUENCE [LARGE SCALE GENOMIC DNA]</scope>
    <source>
        <strain evidence="2 3">DSM 44704</strain>
    </source>
</reference>
<accession>A0A318JTK7</accession>
<gene>
    <name evidence="2" type="ORF">DFR70_1246</name>
</gene>
<sequence>MSDTGSVRDVGTMSIVPHAGDGHRARSDTDPYDGATAFAPRAFPVRRRGIAGGHGEFGTVGWVTVADSARKGAGIAVSAACAALLAGCGSTVAGHPVAREQTAVTRHVDAALSTLLVDPARFPAGYPAVVLPAEAATQAAGDLTGVGRGARVEPGECAPSPQLVGPDKTEVAVGTDEATRATLTLELTRTEEPLARLRGVLRRCESVRVSKGGAMTTVTTELVSPPSSDEAEDALAFRRTVTPDVGGAGLTQTTWTSAGQVGDVRILVTYMTFSGGEPDMDAVDELFEAAVRRVAAGGR</sequence>
<evidence type="ECO:0000313" key="3">
    <source>
        <dbReference type="Proteomes" id="UP000247569"/>
    </source>
</evidence>
<dbReference type="AlphaFoldDB" id="A0A318JTK7"/>
<organism evidence="2 3">
    <name type="scientific">Nocardia tenerifensis</name>
    <dbReference type="NCBI Taxonomy" id="228006"/>
    <lineage>
        <taxon>Bacteria</taxon>
        <taxon>Bacillati</taxon>
        <taxon>Actinomycetota</taxon>
        <taxon>Actinomycetes</taxon>
        <taxon>Mycobacteriales</taxon>
        <taxon>Nocardiaceae</taxon>
        <taxon>Nocardia</taxon>
    </lineage>
</organism>
<evidence type="ECO:0000256" key="1">
    <source>
        <dbReference type="SAM" id="MobiDB-lite"/>
    </source>
</evidence>
<proteinExistence type="predicted"/>
<comment type="caution">
    <text evidence="2">The sequence shown here is derived from an EMBL/GenBank/DDBJ whole genome shotgun (WGS) entry which is preliminary data.</text>
</comment>
<keyword evidence="3" id="KW-1185">Reference proteome</keyword>
<dbReference type="EMBL" id="QJKF01000024">
    <property type="protein sequence ID" value="PXX54565.1"/>
    <property type="molecule type" value="Genomic_DNA"/>
</dbReference>